<accession>A0A1B9H4A3</accession>
<dbReference type="Gene3D" id="1.25.40.720">
    <property type="entry name" value="Telomere length regulation protein 2, C-terminal domain"/>
    <property type="match status" value="1"/>
</dbReference>
<dbReference type="GO" id="GO:0051083">
    <property type="term" value="P:'de novo' cotranslational protein folding"/>
    <property type="evidence" value="ECO:0007669"/>
    <property type="project" value="TreeGrafter"/>
</dbReference>
<feature type="domain" description="Telomere length regulation protein conserved" evidence="3">
    <location>
        <begin position="715"/>
        <end position="826"/>
    </location>
</feature>
<gene>
    <name evidence="4" type="ORF">I316_00312</name>
</gene>
<evidence type="ECO:0000313" key="4">
    <source>
        <dbReference type="EMBL" id="OCF38088.1"/>
    </source>
</evidence>
<protein>
    <recommendedName>
        <fullName evidence="3">Telomere length regulation protein conserved domain-containing protein</fullName>
    </recommendedName>
</protein>
<dbReference type="AlphaFoldDB" id="A0A1B9H4A3"/>
<dbReference type="PANTHER" id="PTHR15830:SF10">
    <property type="entry name" value="TELOMERE LENGTH REGULATION PROTEIN TEL2 HOMOLOG"/>
    <property type="match status" value="1"/>
</dbReference>
<dbReference type="GO" id="GO:0005829">
    <property type="term" value="C:cytosol"/>
    <property type="evidence" value="ECO:0007669"/>
    <property type="project" value="TreeGrafter"/>
</dbReference>
<dbReference type="Proteomes" id="UP000092666">
    <property type="component" value="Unassembled WGS sequence"/>
</dbReference>
<dbReference type="InterPro" id="IPR019337">
    <property type="entry name" value="Telomere_length_regulation_dom"/>
</dbReference>
<feature type="compositionally biased region" description="Basic and acidic residues" evidence="2">
    <location>
        <begin position="625"/>
        <end position="638"/>
    </location>
</feature>
<feature type="compositionally biased region" description="Acidic residues" evidence="2">
    <location>
        <begin position="661"/>
        <end position="672"/>
    </location>
</feature>
<dbReference type="InterPro" id="IPR038528">
    <property type="entry name" value="TEL2_C_sf"/>
</dbReference>
<evidence type="ECO:0000256" key="1">
    <source>
        <dbReference type="ARBA" id="ARBA00006133"/>
    </source>
</evidence>
<keyword evidence="5" id="KW-1185">Reference proteome</keyword>
<feature type="region of interest" description="Disordered" evidence="2">
    <location>
        <begin position="610"/>
        <end position="693"/>
    </location>
</feature>
<evidence type="ECO:0000256" key="2">
    <source>
        <dbReference type="SAM" id="MobiDB-lite"/>
    </source>
</evidence>
<dbReference type="EMBL" id="KI669492">
    <property type="protein sequence ID" value="OCF38088.1"/>
    <property type="molecule type" value="Genomic_DNA"/>
</dbReference>
<evidence type="ECO:0000313" key="5">
    <source>
        <dbReference type="Proteomes" id="UP000092666"/>
    </source>
</evidence>
<dbReference type="GO" id="GO:0042162">
    <property type="term" value="F:telomeric DNA binding"/>
    <property type="evidence" value="ECO:0007669"/>
    <property type="project" value="TreeGrafter"/>
</dbReference>
<organism evidence="4 5">
    <name type="scientific">Kwoniella heveanensis BCC8398</name>
    <dbReference type="NCBI Taxonomy" id="1296120"/>
    <lineage>
        <taxon>Eukaryota</taxon>
        <taxon>Fungi</taxon>
        <taxon>Dikarya</taxon>
        <taxon>Basidiomycota</taxon>
        <taxon>Agaricomycotina</taxon>
        <taxon>Tremellomycetes</taxon>
        <taxon>Tremellales</taxon>
        <taxon>Cryptococcaceae</taxon>
        <taxon>Kwoniella</taxon>
    </lineage>
</organism>
<dbReference type="GO" id="GO:0051879">
    <property type="term" value="F:Hsp90 protein binding"/>
    <property type="evidence" value="ECO:0007669"/>
    <property type="project" value="TreeGrafter"/>
</dbReference>
<dbReference type="STRING" id="1296120.A0A1B9H4A3"/>
<proteinExistence type="inferred from homology"/>
<evidence type="ECO:0000259" key="3">
    <source>
        <dbReference type="Pfam" id="PF10193"/>
    </source>
</evidence>
<comment type="similarity">
    <text evidence="1">Belongs to the TEL2 family.</text>
</comment>
<name>A0A1B9H4A3_9TREE</name>
<dbReference type="InterPro" id="IPR051970">
    <property type="entry name" value="TEL2_Regulation"/>
</dbReference>
<dbReference type="PANTHER" id="PTHR15830">
    <property type="entry name" value="TELOMERE LENGTH REGULATION PROTEIN TEL2 FAMILY MEMBER"/>
    <property type="match status" value="1"/>
</dbReference>
<reference evidence="5" key="2">
    <citation type="submission" date="2013-12" db="EMBL/GenBank/DDBJ databases">
        <title>Evolution of pathogenesis and genome organization in the Tremellales.</title>
        <authorList>
            <person name="Cuomo C."/>
            <person name="Litvintseva A."/>
            <person name="Heitman J."/>
            <person name="Chen Y."/>
            <person name="Sun S."/>
            <person name="Springer D."/>
            <person name="Dromer F."/>
            <person name="Young S."/>
            <person name="Zeng Q."/>
            <person name="Chapman S."/>
            <person name="Gujja S."/>
            <person name="Saif S."/>
            <person name="Birren B."/>
        </authorList>
    </citation>
    <scope>NUCLEOTIDE SEQUENCE [LARGE SCALE GENOMIC DNA]</scope>
    <source>
        <strain evidence="5">BCC8398</strain>
    </source>
</reference>
<sequence>MANSSSSYVAADSNNAYSLALKNLRDALRNPTSLTPDDLSFHLSSTLQTLHLHATSTLISTASTTTPDDLLKSIARYLLSIQGLILSDIVPTFYDALDRQAQASLRTLFVPPKSRVEALVASRQVALSTYLTLPAFLNAPKPATPTLPRQSRSFVIEVLDTLVDSYGIDDVYHSVFGGTKGKRGKEGAEELQWEDAVRAVVAIPAKVGNAIGRWNSESGGAGREDVPDRLLSKPYFGTLSVRLEGLMYELSQNEYHGTGRDLETIRLVLEKLSSIGLITSQPPAIDSRAPSILSALLPPLLAHLHPPRDSPLPPYPADFFPSILLGLPSSTLNTVVSSLIPHLSYHLIENVKALEPDIPDERIRRAQVVLSNIVGPPKIGGEAWNAVLRYASSGKCELSLNDTRRQAANRMIVLWVTSGDEAGLKALIESILAIWTDPKYVKFTFYAQQFNLTHLLILSLSQLPRFSPWLIALSHRSKTIMAFQSYLSHPDSSIRRLGMLVAEILSELTIPEPPNGGPGKAPNEEIEELRKGLEVDEDGSDGLDQTKAPSSGGGLKRLKFSGMWDGDGQGKEEARWLRKAVGISDKEATLSDDPTGQSWLLGWRTEPIAIRQDSAPSPILAPTDDPARGRTANAREPKPTSSKSKTNSAHATKPKIVMLDPDPDPDQLEDPMEGYASSSPSSSRSPSPTPSYLEEVAADPTLALDATQKKKVARPVYIPQLVELLKEREKPECIEMGLKFGESLVRAKREFGTELAENAVAVALMTLGLNDPFHLEGFEEKRQGVMNALVACAPKQVAPFLCEQYFNAQFSLQQKSVILTALAMGARELAGLSVPQAQNTRRIDFPSKVLPIALHRKYISEADVPSSRRAVNDTDRRSTTGQLEEATNGIRNLLLSKGAKKGDDVPEIARERRLRVGVGSGKNTMVAELGTLSAHQMEMAQDSSKASSVRPVMAFKDIAAEYFIMPLINRFWLHFQDSSIRESRAISTGTRYRGAGAGMVLSPMALEKYLMTLAVLLHAARHSSVFLAVLCPEALELALTIGSRQPSSTRSLATIGGADADADADAEITAEGQVIGSALELSLVVLDGSFELDAGRTLAMEKPALLLGVGEWATAIFQAETEGSGEIRGGLGIAAGQGGRGEGRIRANAAGVVLKVGEIGEKWGHLGLRF</sequence>
<feature type="region of interest" description="Disordered" evidence="2">
    <location>
        <begin position="536"/>
        <end position="571"/>
    </location>
</feature>
<feature type="compositionally biased region" description="Low complexity" evidence="2">
    <location>
        <begin position="677"/>
        <end position="686"/>
    </location>
</feature>
<reference evidence="4 5" key="1">
    <citation type="submission" date="2013-07" db="EMBL/GenBank/DDBJ databases">
        <title>The Genome Sequence of Cryptococcus heveanensis BCC8398.</title>
        <authorList>
            <consortium name="The Broad Institute Genome Sequencing Platform"/>
            <person name="Cuomo C."/>
            <person name="Litvintseva A."/>
            <person name="Chen Y."/>
            <person name="Heitman J."/>
            <person name="Sun S."/>
            <person name="Springer D."/>
            <person name="Dromer F."/>
            <person name="Young S.K."/>
            <person name="Zeng Q."/>
            <person name="Gargeya S."/>
            <person name="Fitzgerald M."/>
            <person name="Abouelleil A."/>
            <person name="Alvarado L."/>
            <person name="Berlin A.M."/>
            <person name="Chapman S.B."/>
            <person name="Dewar J."/>
            <person name="Goldberg J."/>
            <person name="Griggs A."/>
            <person name="Gujja S."/>
            <person name="Hansen M."/>
            <person name="Howarth C."/>
            <person name="Imamovic A."/>
            <person name="Larimer J."/>
            <person name="McCowan C."/>
            <person name="Murphy C."/>
            <person name="Pearson M."/>
            <person name="Priest M."/>
            <person name="Roberts A."/>
            <person name="Saif S."/>
            <person name="Shea T."/>
            <person name="Sykes S."/>
            <person name="Wortman J."/>
            <person name="Nusbaum C."/>
            <person name="Birren B."/>
        </authorList>
    </citation>
    <scope>NUCLEOTIDE SEQUENCE [LARGE SCALE GENOMIC DNA]</scope>
    <source>
        <strain evidence="4 5">BCC8398</strain>
    </source>
</reference>
<dbReference type="OrthoDB" id="10254187at2759"/>
<dbReference type="Pfam" id="PF10193">
    <property type="entry name" value="Telomere_reg-2"/>
    <property type="match status" value="1"/>
</dbReference>